<feature type="active site" evidence="3">
    <location>
        <position position="229"/>
    </location>
</feature>
<dbReference type="InterPro" id="IPR016162">
    <property type="entry name" value="Ald_DH_N"/>
</dbReference>
<dbReference type="PROSITE" id="PS00687">
    <property type="entry name" value="ALDEHYDE_DEHYDR_GLU"/>
    <property type="match status" value="1"/>
</dbReference>
<dbReference type="InterPro" id="IPR016161">
    <property type="entry name" value="Ald_DH/histidinol_DH"/>
</dbReference>
<dbReference type="Gene3D" id="3.40.605.10">
    <property type="entry name" value="Aldehyde Dehydrogenase, Chain A, domain 1"/>
    <property type="match status" value="1"/>
</dbReference>
<comment type="similarity">
    <text evidence="1 4">Belongs to the aldehyde dehydrogenase family.</text>
</comment>
<keyword evidence="10" id="KW-1185">Reference proteome</keyword>
<evidence type="ECO:0000256" key="5">
    <source>
        <dbReference type="SAM" id="MobiDB-lite"/>
    </source>
</evidence>
<dbReference type="CDD" id="cd07078">
    <property type="entry name" value="ALDH"/>
    <property type="match status" value="1"/>
</dbReference>
<evidence type="ECO:0000256" key="3">
    <source>
        <dbReference type="PROSITE-ProRule" id="PRU10007"/>
    </source>
</evidence>
<dbReference type="GO" id="GO:0004777">
    <property type="term" value="F:succinate-semialdehyde dehydrogenase (NAD+) activity"/>
    <property type="evidence" value="ECO:0007669"/>
    <property type="project" value="TreeGrafter"/>
</dbReference>
<dbReference type="InterPro" id="IPR050740">
    <property type="entry name" value="Aldehyde_DH_Superfamily"/>
</dbReference>
<dbReference type="PANTHER" id="PTHR43353">
    <property type="entry name" value="SUCCINATE-SEMIALDEHYDE DEHYDROGENASE, MITOCHONDRIAL"/>
    <property type="match status" value="1"/>
</dbReference>
<keyword evidence="2 4" id="KW-0560">Oxidoreductase</keyword>
<evidence type="ECO:0000256" key="1">
    <source>
        <dbReference type="ARBA" id="ARBA00009986"/>
    </source>
</evidence>
<dbReference type="InterPro" id="IPR029510">
    <property type="entry name" value="Ald_DH_CS_GLU"/>
</dbReference>
<evidence type="ECO:0000313" key="7">
    <source>
        <dbReference type="EMBL" id="MBM2414986.1"/>
    </source>
</evidence>
<protein>
    <submittedName>
        <fullName evidence="7">Aldehyde dehydrogenase</fullName>
    </submittedName>
</protein>
<dbReference type="GO" id="GO:0009450">
    <property type="term" value="P:gamma-aminobutyric acid catabolic process"/>
    <property type="evidence" value="ECO:0007669"/>
    <property type="project" value="TreeGrafter"/>
</dbReference>
<dbReference type="PANTHER" id="PTHR43353:SF5">
    <property type="entry name" value="SUCCINATE-SEMIALDEHYDE DEHYDROGENASE, MITOCHONDRIAL"/>
    <property type="match status" value="1"/>
</dbReference>
<dbReference type="InterPro" id="IPR015590">
    <property type="entry name" value="Aldehyde_DH_dom"/>
</dbReference>
<reference evidence="7 10" key="1">
    <citation type="submission" date="2021-01" db="EMBL/GenBank/DDBJ databases">
        <title>Diatom-associated Roseobacters Show Island Model of Population Structure.</title>
        <authorList>
            <person name="Qu L."/>
            <person name="Feng X."/>
            <person name="Chen Y."/>
            <person name="Li L."/>
            <person name="Wang X."/>
            <person name="Hu Z."/>
            <person name="Wang H."/>
            <person name="Luo H."/>
        </authorList>
    </citation>
    <scope>NUCLEOTIDE SEQUENCE</scope>
    <source>
        <strain evidence="8 10">CC28-63</strain>
        <strain evidence="7">CC28-69</strain>
    </source>
</reference>
<dbReference type="Pfam" id="PF00171">
    <property type="entry name" value="Aldedh"/>
    <property type="match status" value="1"/>
</dbReference>
<evidence type="ECO:0000313" key="9">
    <source>
        <dbReference type="Proteomes" id="UP000755667"/>
    </source>
</evidence>
<evidence type="ECO:0000313" key="8">
    <source>
        <dbReference type="EMBL" id="MBM2419657.1"/>
    </source>
</evidence>
<organism evidence="7 9">
    <name type="scientific">Marivita cryptomonadis</name>
    <dbReference type="NCBI Taxonomy" id="505252"/>
    <lineage>
        <taxon>Bacteria</taxon>
        <taxon>Pseudomonadati</taxon>
        <taxon>Pseudomonadota</taxon>
        <taxon>Alphaproteobacteria</taxon>
        <taxon>Rhodobacterales</taxon>
        <taxon>Roseobacteraceae</taxon>
        <taxon>Marivita</taxon>
    </lineage>
</organism>
<dbReference type="SUPFAM" id="SSF53720">
    <property type="entry name" value="ALDH-like"/>
    <property type="match status" value="1"/>
</dbReference>
<dbReference type="EMBL" id="JAFBXF010000023">
    <property type="protein sequence ID" value="MBM2419657.1"/>
    <property type="molecule type" value="Genomic_DNA"/>
</dbReference>
<evidence type="ECO:0000256" key="4">
    <source>
        <dbReference type="RuleBase" id="RU003345"/>
    </source>
</evidence>
<dbReference type="InterPro" id="IPR016163">
    <property type="entry name" value="Ald_DH_C"/>
</dbReference>
<accession>A0A9Q2S223</accession>
<proteinExistence type="inferred from homology"/>
<evidence type="ECO:0000259" key="6">
    <source>
        <dbReference type="Pfam" id="PF00171"/>
    </source>
</evidence>
<dbReference type="Proteomes" id="UP000809440">
    <property type="component" value="Unassembled WGS sequence"/>
</dbReference>
<evidence type="ECO:0000256" key="2">
    <source>
        <dbReference type="ARBA" id="ARBA00023002"/>
    </source>
</evidence>
<evidence type="ECO:0000313" key="10">
    <source>
        <dbReference type="Proteomes" id="UP000809440"/>
    </source>
</evidence>
<feature type="domain" description="Aldehyde dehydrogenase" evidence="6">
    <location>
        <begin position="3"/>
        <end position="455"/>
    </location>
</feature>
<dbReference type="Proteomes" id="UP000755667">
    <property type="component" value="Unassembled WGS sequence"/>
</dbReference>
<dbReference type="EMBL" id="JAFBXE010000023">
    <property type="protein sequence ID" value="MBM2414986.1"/>
    <property type="molecule type" value="Genomic_DNA"/>
</dbReference>
<dbReference type="Gene3D" id="3.40.309.10">
    <property type="entry name" value="Aldehyde Dehydrogenase, Chain A, domain 2"/>
    <property type="match status" value="1"/>
</dbReference>
<dbReference type="RefSeq" id="WP_138487691.1">
    <property type="nucleotide sequence ID" value="NZ_JAFBWU010000023.1"/>
</dbReference>
<sequence>MSVDIHNPANPSEVVGTFPTMSPDDVPAMMATARAAQREWARIPQPERGKIVDAFLDALQARTEDIATAITREMGKVIGESRGEVNKALGEGRATTRRASAPIGEVLPSQKPGTVTYSTRRPRGVIVGINPWNFPFSTPIRKTIPALVYGNAIVLKPSISTPGAAFIMQEVADQILPKGLFQIAYGSGSLGGALTSAQGVDAISFTGSVGIGRIVAQAAAANLAEISLELGGKNPAILNDASNLEATLDQIYMAAFAVCGQRCTAISRVIVRRDLEADVVAGLAKRAKAAIIGDGLDAATTIGPLIGKKARADVAGFVDRARAAGANVAAGGASVEQNGGYFYAPTILSAVTPEMEVARDEVFGPVLAVIPYDTADEALEICNDVEFGLSACLYSEQTPLVDRFVAEAESGMIHVNCGSFPEDHAPFVGVKNSSLGVGGSNGASTLHFFTQEHTVFRKGQV</sequence>
<comment type="caution">
    <text evidence="7">The sequence shown here is derived from an EMBL/GenBank/DDBJ whole genome shotgun (WGS) entry which is preliminary data.</text>
</comment>
<dbReference type="AlphaFoldDB" id="A0A9Q2S223"/>
<feature type="region of interest" description="Disordered" evidence="5">
    <location>
        <begin position="1"/>
        <end position="21"/>
    </location>
</feature>
<gene>
    <name evidence="7" type="ORF">JQX41_21990</name>
    <name evidence="8" type="ORF">JQX48_22010</name>
</gene>
<name>A0A9Q2S223_9RHOB</name>